<sequence length="127" mass="14231">MPDPAETETERLRQVVDELFHDRLRVTRRDLYSAAAADIHVPAETLALLNEIAEGSYSRQEMLEAIEGAVRDREEAEREARRPERIVALEDTAEAEHAVADDTTLNALIQESSGPPPDAPRFREPGE</sequence>
<reference evidence="3" key="1">
    <citation type="submission" date="2017-01" db="EMBL/GenBank/DDBJ databases">
        <authorList>
            <person name="Varghese N."/>
            <person name="Submissions S."/>
        </authorList>
    </citation>
    <scope>NUCLEOTIDE SEQUENCE [LARGE SCALE GENOMIC DNA]</scope>
    <source>
        <strain evidence="3">ATCC 12950</strain>
    </source>
</reference>
<protein>
    <submittedName>
        <fullName evidence="2">Uncharacterized protein</fullName>
    </submittedName>
</protein>
<dbReference type="AlphaFoldDB" id="A0A1N7F8E7"/>
<dbReference type="Proteomes" id="UP000186096">
    <property type="component" value="Unassembled WGS sequence"/>
</dbReference>
<evidence type="ECO:0000256" key="1">
    <source>
        <dbReference type="SAM" id="MobiDB-lite"/>
    </source>
</evidence>
<organism evidence="2 3">
    <name type="scientific">Microbispora rosea</name>
    <dbReference type="NCBI Taxonomy" id="58117"/>
    <lineage>
        <taxon>Bacteria</taxon>
        <taxon>Bacillati</taxon>
        <taxon>Actinomycetota</taxon>
        <taxon>Actinomycetes</taxon>
        <taxon>Streptosporangiales</taxon>
        <taxon>Streptosporangiaceae</taxon>
        <taxon>Microbispora</taxon>
    </lineage>
</organism>
<name>A0A1N7F8E7_9ACTN</name>
<accession>A0A1N7F8E7</accession>
<proteinExistence type="predicted"/>
<evidence type="ECO:0000313" key="3">
    <source>
        <dbReference type="Proteomes" id="UP000186096"/>
    </source>
</evidence>
<dbReference type="OrthoDB" id="3541965at2"/>
<evidence type="ECO:0000313" key="2">
    <source>
        <dbReference type="EMBL" id="SIR96590.1"/>
    </source>
</evidence>
<dbReference type="RefSeq" id="WP_076438838.1">
    <property type="nucleotide sequence ID" value="NZ_FTNI01000021.1"/>
</dbReference>
<feature type="region of interest" description="Disordered" evidence="1">
    <location>
        <begin position="106"/>
        <end position="127"/>
    </location>
</feature>
<dbReference type="STRING" id="58117.SAMN05421833_12117"/>
<gene>
    <name evidence="2" type="ORF">SAMN05421833_12117</name>
</gene>
<keyword evidence="3" id="KW-1185">Reference proteome</keyword>
<dbReference type="EMBL" id="FTNI01000021">
    <property type="protein sequence ID" value="SIR96590.1"/>
    <property type="molecule type" value="Genomic_DNA"/>
</dbReference>